<dbReference type="InterPro" id="IPR050636">
    <property type="entry name" value="C2H2-ZF_domain-containing"/>
</dbReference>
<feature type="domain" description="C2H2-type" evidence="12">
    <location>
        <begin position="314"/>
        <end position="341"/>
    </location>
</feature>
<feature type="compositionally biased region" description="Basic and acidic residues" evidence="11">
    <location>
        <begin position="251"/>
        <end position="261"/>
    </location>
</feature>
<dbReference type="AlphaFoldDB" id="A0A7R9PCT2"/>
<feature type="domain" description="C2H2-type" evidence="12">
    <location>
        <begin position="439"/>
        <end position="466"/>
    </location>
</feature>
<dbReference type="InterPro" id="IPR013087">
    <property type="entry name" value="Znf_C2H2_type"/>
</dbReference>
<feature type="domain" description="C2H2-type" evidence="12">
    <location>
        <begin position="411"/>
        <end position="438"/>
    </location>
</feature>
<dbReference type="Gene3D" id="3.40.1800.20">
    <property type="match status" value="1"/>
</dbReference>
<evidence type="ECO:0000313" key="13">
    <source>
        <dbReference type="EMBL" id="CAD7578360.1"/>
    </source>
</evidence>
<evidence type="ECO:0000256" key="8">
    <source>
        <dbReference type="ARBA" id="ARBA00023163"/>
    </source>
</evidence>
<comment type="subcellular location">
    <subcellularLocation>
        <location evidence="1">Nucleus</location>
    </subcellularLocation>
</comment>
<accession>A0A7R9PCT2</accession>
<evidence type="ECO:0000256" key="9">
    <source>
        <dbReference type="ARBA" id="ARBA00023242"/>
    </source>
</evidence>
<feature type="domain" description="C2H2-type" evidence="12">
    <location>
        <begin position="342"/>
        <end position="369"/>
    </location>
</feature>
<dbReference type="FunFam" id="3.30.160.60:FF:000151">
    <property type="entry name" value="Zinc finger and SCAN domain-containing 21"/>
    <property type="match status" value="1"/>
</dbReference>
<dbReference type="EMBL" id="OE187425">
    <property type="protein sequence ID" value="CAD7578360.1"/>
    <property type="molecule type" value="Genomic_DNA"/>
</dbReference>
<evidence type="ECO:0000256" key="3">
    <source>
        <dbReference type="ARBA" id="ARBA00022723"/>
    </source>
</evidence>
<feature type="domain" description="C2H2-type" evidence="12">
    <location>
        <begin position="370"/>
        <end position="397"/>
    </location>
</feature>
<evidence type="ECO:0000256" key="1">
    <source>
        <dbReference type="ARBA" id="ARBA00004123"/>
    </source>
</evidence>
<keyword evidence="8" id="KW-0804">Transcription</keyword>
<keyword evidence="9" id="KW-0539">Nucleus</keyword>
<dbReference type="InterPro" id="IPR036236">
    <property type="entry name" value="Znf_C2H2_sf"/>
</dbReference>
<dbReference type="PANTHER" id="PTHR47772">
    <property type="entry name" value="ZINC FINGER PROTEIN 200"/>
    <property type="match status" value="1"/>
</dbReference>
<feature type="region of interest" description="Disordered" evidence="11">
    <location>
        <begin position="233"/>
        <end position="275"/>
    </location>
</feature>
<evidence type="ECO:0000259" key="12">
    <source>
        <dbReference type="PROSITE" id="PS50157"/>
    </source>
</evidence>
<keyword evidence="6" id="KW-0862">Zinc</keyword>
<dbReference type="SMART" id="SM00355">
    <property type="entry name" value="ZnF_C2H2"/>
    <property type="match status" value="10"/>
</dbReference>
<protein>
    <submittedName>
        <fullName evidence="13">(California timema) hypothetical protein</fullName>
    </submittedName>
</protein>
<dbReference type="SMART" id="SM00868">
    <property type="entry name" value="zf-AD"/>
    <property type="match status" value="1"/>
</dbReference>
<evidence type="ECO:0000256" key="4">
    <source>
        <dbReference type="ARBA" id="ARBA00022737"/>
    </source>
</evidence>
<dbReference type="PANTHER" id="PTHR47772:SF13">
    <property type="entry name" value="GASTRULA ZINC FINGER PROTEIN XLCGF49.1-LIKE-RELATED"/>
    <property type="match status" value="1"/>
</dbReference>
<evidence type="ECO:0000256" key="7">
    <source>
        <dbReference type="ARBA" id="ARBA00023015"/>
    </source>
</evidence>
<dbReference type="InterPro" id="IPR012934">
    <property type="entry name" value="Znf_AD"/>
</dbReference>
<sequence length="662" mass="74333">MGVLRLCRLCALDTESLINIYEEEGENLKLRMKIARCLHIVLANVLVALSPTAEDGEIEVRISVGCVTVSGLSAFNSTVHTRDPLKGGLCCMFQLSPDDLLPKMVCFDCCEKLDQSFDFLEMSSRTQLSLELICSPHKVKTEPSDDVVRQADIDCEVPLLACAGQVEHPGSSHVTRAASPVNGVTNNGESNDLNKYLTIVRSDGDGNTADSKDGDDPLENLLNCILAAKQDQLLSRPKQDKSKTRTGVGKDPSKDDCDNKPKQRRPSSYVPKMPRKKSELEGYEWRCADCTDVLPTLGGMVEHYHTKHSKAPNFRCAQCGKVLNRYIGLKRHLKLHRQPRRFNCGQCDAEFTERNALLVHRTSHTGAKLFSCPQCRNMYTEKHTLCKHIRTHHLPRDQSRFKLDLPPDPKFTCDICNKQVSKKETLKSHLKMHVDERDFICDQCGKAFVTFARLKYHILTHSATRSFVCGVCHMGFYTSAALSTHLPVHNATWYHQCEVCGKQFRKQCNLRVHMIVHTEERPFVCEFCDKGFRVKCHLKVHRRVHTGERPYGCGHCPRRFASRTEYNRHNKRVHKINASHRMYLQKSGDGTQPALGEAKIHDTTSDPLSLGDNKTINSVAPPQMTTTISHSLASPVLADVICGRMSSSTNTAANTPQNTITS</sequence>
<evidence type="ECO:0000256" key="2">
    <source>
        <dbReference type="ARBA" id="ARBA00006991"/>
    </source>
</evidence>
<dbReference type="GO" id="GO:0005634">
    <property type="term" value="C:nucleus"/>
    <property type="evidence" value="ECO:0007669"/>
    <property type="project" value="UniProtKB-SubCell"/>
</dbReference>
<keyword evidence="4" id="KW-0677">Repeat</keyword>
<proteinExistence type="inferred from homology"/>
<reference evidence="13" key="1">
    <citation type="submission" date="2020-11" db="EMBL/GenBank/DDBJ databases">
        <authorList>
            <person name="Tran Van P."/>
        </authorList>
    </citation>
    <scope>NUCLEOTIDE SEQUENCE</scope>
</reference>
<feature type="domain" description="C2H2-type" evidence="12">
    <location>
        <begin position="551"/>
        <end position="574"/>
    </location>
</feature>
<dbReference type="Gene3D" id="3.30.160.60">
    <property type="entry name" value="Classic Zinc Finger"/>
    <property type="match status" value="8"/>
</dbReference>
<keyword evidence="3" id="KW-0479">Metal-binding</keyword>
<name>A0A7R9PCT2_TIMCA</name>
<dbReference type="PROSITE" id="PS50157">
    <property type="entry name" value="ZINC_FINGER_C2H2_2"/>
    <property type="match status" value="9"/>
</dbReference>
<keyword evidence="5 10" id="KW-0863">Zinc-finger</keyword>
<organism evidence="13">
    <name type="scientific">Timema californicum</name>
    <name type="common">California timema</name>
    <name type="synonym">Walking stick</name>
    <dbReference type="NCBI Taxonomy" id="61474"/>
    <lineage>
        <taxon>Eukaryota</taxon>
        <taxon>Metazoa</taxon>
        <taxon>Ecdysozoa</taxon>
        <taxon>Arthropoda</taxon>
        <taxon>Hexapoda</taxon>
        <taxon>Insecta</taxon>
        <taxon>Pterygota</taxon>
        <taxon>Neoptera</taxon>
        <taxon>Polyneoptera</taxon>
        <taxon>Phasmatodea</taxon>
        <taxon>Timematodea</taxon>
        <taxon>Timematoidea</taxon>
        <taxon>Timematidae</taxon>
        <taxon>Timema</taxon>
    </lineage>
</organism>
<dbReference type="SUPFAM" id="SSF57667">
    <property type="entry name" value="beta-beta-alpha zinc fingers"/>
    <property type="match status" value="5"/>
</dbReference>
<evidence type="ECO:0000256" key="6">
    <source>
        <dbReference type="ARBA" id="ARBA00022833"/>
    </source>
</evidence>
<dbReference type="GO" id="GO:0008270">
    <property type="term" value="F:zinc ion binding"/>
    <property type="evidence" value="ECO:0007669"/>
    <property type="project" value="UniProtKB-KW"/>
</dbReference>
<comment type="similarity">
    <text evidence="2">Belongs to the krueppel C2H2-type zinc-finger protein family.</text>
</comment>
<dbReference type="FunFam" id="3.30.160.60:FF:000145">
    <property type="entry name" value="Zinc finger protein 574"/>
    <property type="match status" value="1"/>
</dbReference>
<evidence type="ECO:0000256" key="5">
    <source>
        <dbReference type="ARBA" id="ARBA00022771"/>
    </source>
</evidence>
<feature type="region of interest" description="Disordered" evidence="11">
    <location>
        <begin position="170"/>
        <end position="189"/>
    </location>
</feature>
<dbReference type="PROSITE" id="PS00028">
    <property type="entry name" value="ZINC_FINGER_C2H2_1"/>
    <property type="match status" value="8"/>
</dbReference>
<feature type="domain" description="C2H2-type" evidence="12">
    <location>
        <begin position="523"/>
        <end position="550"/>
    </location>
</feature>
<evidence type="ECO:0000256" key="11">
    <source>
        <dbReference type="SAM" id="MobiDB-lite"/>
    </source>
</evidence>
<gene>
    <name evidence="13" type="ORF">TCMB3V08_LOCUS10901</name>
</gene>
<feature type="domain" description="C2H2-type" evidence="12">
    <location>
        <begin position="467"/>
        <end position="489"/>
    </location>
</feature>
<feature type="domain" description="C2H2-type" evidence="12">
    <location>
        <begin position="495"/>
        <end position="522"/>
    </location>
</feature>
<dbReference type="SUPFAM" id="SSF57716">
    <property type="entry name" value="Glucocorticoid receptor-like (DNA-binding domain)"/>
    <property type="match status" value="1"/>
</dbReference>
<evidence type="ECO:0000256" key="10">
    <source>
        <dbReference type="PROSITE-ProRule" id="PRU00042"/>
    </source>
</evidence>
<keyword evidence="7" id="KW-0805">Transcription regulation</keyword>
<dbReference type="Pfam" id="PF00096">
    <property type="entry name" value="zf-C2H2"/>
    <property type="match status" value="5"/>
</dbReference>